<dbReference type="InterPro" id="IPR019734">
    <property type="entry name" value="TPR_rpt"/>
</dbReference>
<protein>
    <submittedName>
        <fullName evidence="4">Lipoprotein NlpI</fullName>
    </submittedName>
</protein>
<dbReference type="SMART" id="SM00028">
    <property type="entry name" value="TPR"/>
    <property type="match status" value="3"/>
</dbReference>
<dbReference type="RefSeq" id="WP_086907928.1">
    <property type="nucleotide sequence ID" value="NZ_CP021324.1"/>
</dbReference>
<dbReference type="PANTHER" id="PTHR44943:SF4">
    <property type="entry name" value="TPR REPEAT-CONTAINING PROTEIN MJ0798"/>
    <property type="match status" value="1"/>
</dbReference>
<dbReference type="InterPro" id="IPR011990">
    <property type="entry name" value="TPR-like_helical_dom_sf"/>
</dbReference>
<organism evidence="4 5">
    <name type="scientific">Candidatus Nitrosomarinus catalinensis</name>
    <dbReference type="NCBI Taxonomy" id="1898749"/>
    <lineage>
        <taxon>Archaea</taxon>
        <taxon>Nitrososphaerota</taxon>
        <taxon>Nitrososphaeria</taxon>
        <taxon>Nitrosopumilales</taxon>
        <taxon>Nitrosopumilaceae</taxon>
        <taxon>Candidatus Nitrosomarinus</taxon>
    </lineage>
</organism>
<keyword evidence="1" id="KW-0677">Repeat</keyword>
<sequence>MVRKITELEKVLIQKSKPPDEAAYFLKKGVKLSEEKKYAEAIACYDKVIELNPRSKAAWHNKALDSLHLDKYEEALTCYEETIRIDPTHSHSWCGKGVSCIRLKKIPEAVACFEEAVRLDPTDEIARQNKTTALQWQRENRVE</sequence>
<dbReference type="OrthoDB" id="115601at2157"/>
<dbReference type="AlphaFoldDB" id="A0A2Z2HRC6"/>
<dbReference type="Proteomes" id="UP000249949">
    <property type="component" value="Chromosome"/>
</dbReference>
<dbReference type="Gene3D" id="1.25.40.10">
    <property type="entry name" value="Tetratricopeptide repeat domain"/>
    <property type="match status" value="1"/>
</dbReference>
<proteinExistence type="predicted"/>
<feature type="repeat" description="TPR" evidence="3">
    <location>
        <begin position="90"/>
        <end position="123"/>
    </location>
</feature>
<evidence type="ECO:0000256" key="2">
    <source>
        <dbReference type="ARBA" id="ARBA00022803"/>
    </source>
</evidence>
<dbReference type="SUPFAM" id="SSF48452">
    <property type="entry name" value="TPR-like"/>
    <property type="match status" value="1"/>
</dbReference>
<dbReference type="PANTHER" id="PTHR44943">
    <property type="entry name" value="CELLULOSE SYNTHASE OPERON PROTEIN C"/>
    <property type="match status" value="1"/>
</dbReference>
<dbReference type="Pfam" id="PF12895">
    <property type="entry name" value="ANAPC3"/>
    <property type="match status" value="1"/>
</dbReference>
<accession>A0A2Z2HRC6</accession>
<keyword evidence="2 3" id="KW-0802">TPR repeat</keyword>
<dbReference type="GeneID" id="32901720"/>
<dbReference type="EMBL" id="CP021324">
    <property type="protein sequence ID" value="ARS64886.1"/>
    <property type="molecule type" value="Genomic_DNA"/>
</dbReference>
<evidence type="ECO:0000256" key="3">
    <source>
        <dbReference type="PROSITE-ProRule" id="PRU00339"/>
    </source>
</evidence>
<reference evidence="4 5" key="1">
    <citation type="journal article" date="2017" name="Environ. Microbiol.">
        <title>Genome and epigenome of a novel marine Thaumarchaeota strain suggest viral infection, phosphorothioation DNA modification and multiple restriction systems.</title>
        <authorList>
            <person name="Ahlgren N.A."/>
            <person name="Chen Y."/>
            <person name="Needham D.M."/>
            <person name="Parada A.E."/>
            <person name="Sachdeva R."/>
            <person name="Trinh V."/>
            <person name="Chen T."/>
            <person name="Fuhrman J.A."/>
        </authorList>
    </citation>
    <scope>NUCLEOTIDE SEQUENCE [LARGE SCALE GENOMIC DNA]</scope>
    <source>
        <strain evidence="4 5">SPOT01</strain>
    </source>
</reference>
<keyword evidence="5" id="KW-1185">Reference proteome</keyword>
<feature type="repeat" description="TPR" evidence="3">
    <location>
        <begin position="22"/>
        <end position="55"/>
    </location>
</feature>
<dbReference type="KEGG" id="nct:NMSP_1271"/>
<keyword evidence="4" id="KW-0449">Lipoprotein</keyword>
<evidence type="ECO:0000313" key="5">
    <source>
        <dbReference type="Proteomes" id="UP000249949"/>
    </source>
</evidence>
<dbReference type="PROSITE" id="PS50005">
    <property type="entry name" value="TPR"/>
    <property type="match status" value="3"/>
</dbReference>
<evidence type="ECO:0000313" key="4">
    <source>
        <dbReference type="EMBL" id="ARS64886.1"/>
    </source>
</evidence>
<dbReference type="InterPro" id="IPR051685">
    <property type="entry name" value="Ycf3/AcsC/BcsC/TPR_MFPF"/>
</dbReference>
<name>A0A2Z2HRC6_9ARCH</name>
<evidence type="ECO:0000256" key="1">
    <source>
        <dbReference type="ARBA" id="ARBA00022737"/>
    </source>
</evidence>
<feature type="repeat" description="TPR" evidence="3">
    <location>
        <begin position="56"/>
        <end position="89"/>
    </location>
</feature>
<gene>
    <name evidence="4" type="ORF">NMSP_1271</name>
</gene>